<dbReference type="NCBIfam" id="TIGR02210">
    <property type="entry name" value="rodA_shape"/>
    <property type="match status" value="1"/>
</dbReference>
<dbReference type="GO" id="GO:0015648">
    <property type="term" value="F:lipid-linked peptidoglycan transporter activity"/>
    <property type="evidence" value="ECO:0007669"/>
    <property type="project" value="TreeGrafter"/>
</dbReference>
<dbReference type="RefSeq" id="WP_086487450.1">
    <property type="nucleotide sequence ID" value="NZ_MSLT01000007.1"/>
</dbReference>
<feature type="transmembrane region" description="Helical" evidence="11">
    <location>
        <begin position="47"/>
        <end position="65"/>
    </location>
</feature>
<dbReference type="GO" id="GO:0051301">
    <property type="term" value="P:cell division"/>
    <property type="evidence" value="ECO:0007669"/>
    <property type="project" value="InterPro"/>
</dbReference>
<comment type="subcellular location">
    <subcellularLocation>
        <location evidence="11">Cell inner membrane</location>
        <topology evidence="11">Multi-pass membrane protein</topology>
    </subcellularLocation>
    <subcellularLocation>
        <location evidence="1">Membrane</location>
        <topology evidence="1">Multi-pass membrane protein</topology>
    </subcellularLocation>
</comment>
<feature type="transmembrane region" description="Helical" evidence="11">
    <location>
        <begin position="134"/>
        <end position="151"/>
    </location>
</feature>
<gene>
    <name evidence="11" type="primary">mrdB</name>
    <name evidence="11" type="synonym">rodA</name>
    <name evidence="12" type="ORF">TPSD3_04760</name>
</gene>
<dbReference type="PANTHER" id="PTHR30474:SF1">
    <property type="entry name" value="PEPTIDOGLYCAN GLYCOSYLTRANSFERASE MRDB"/>
    <property type="match status" value="1"/>
</dbReference>
<evidence type="ECO:0000256" key="7">
    <source>
        <dbReference type="ARBA" id="ARBA00022984"/>
    </source>
</evidence>
<evidence type="ECO:0000256" key="3">
    <source>
        <dbReference type="ARBA" id="ARBA00022676"/>
    </source>
</evidence>
<evidence type="ECO:0000313" key="13">
    <source>
        <dbReference type="Proteomes" id="UP000194798"/>
    </source>
</evidence>
<evidence type="ECO:0000256" key="8">
    <source>
        <dbReference type="ARBA" id="ARBA00022989"/>
    </source>
</evidence>
<evidence type="ECO:0000256" key="6">
    <source>
        <dbReference type="ARBA" id="ARBA00022960"/>
    </source>
</evidence>
<keyword evidence="4 11" id="KW-0808">Transferase</keyword>
<evidence type="ECO:0000313" key="12">
    <source>
        <dbReference type="EMBL" id="OUD15013.1"/>
    </source>
</evidence>
<evidence type="ECO:0000256" key="11">
    <source>
        <dbReference type="HAMAP-Rule" id="MF_02079"/>
    </source>
</evidence>
<keyword evidence="2 11" id="KW-1003">Cell membrane</keyword>
<dbReference type="HAMAP" id="MF_02079">
    <property type="entry name" value="PGT_RodA"/>
    <property type="match status" value="1"/>
</dbReference>
<feature type="transmembrane region" description="Helical" evidence="11">
    <location>
        <begin position="268"/>
        <end position="289"/>
    </location>
</feature>
<reference evidence="12 13" key="1">
    <citation type="submission" date="2016-12" db="EMBL/GenBank/DDBJ databases">
        <title>Thioflexothrix psekupsii D3 genome sequencing and assembly.</title>
        <authorList>
            <person name="Fomenkov A."/>
            <person name="Vincze T."/>
            <person name="Grabovich M."/>
            <person name="Anton B.P."/>
            <person name="Dubinina G."/>
            <person name="Orlova M."/>
            <person name="Belousova E."/>
            <person name="Roberts R.J."/>
        </authorList>
    </citation>
    <scope>NUCLEOTIDE SEQUENCE [LARGE SCALE GENOMIC DNA]</scope>
    <source>
        <strain evidence="12">D3</strain>
    </source>
</reference>
<dbReference type="InterPro" id="IPR001182">
    <property type="entry name" value="FtsW/RodA"/>
</dbReference>
<comment type="catalytic activity">
    <reaction evidence="11">
        <text>[GlcNAc-(1-&gt;4)-Mur2Ac(oyl-L-Ala-gamma-D-Glu-L-Lys-D-Ala-D-Ala)](n)-di-trans,octa-cis-undecaprenyl diphosphate + beta-D-GlcNAc-(1-&gt;4)-Mur2Ac(oyl-L-Ala-gamma-D-Glu-L-Lys-D-Ala-D-Ala)-di-trans,octa-cis-undecaprenyl diphosphate = [GlcNAc-(1-&gt;4)-Mur2Ac(oyl-L-Ala-gamma-D-Glu-L-Lys-D-Ala-D-Ala)](n+1)-di-trans,octa-cis-undecaprenyl diphosphate + di-trans,octa-cis-undecaprenyl diphosphate + H(+)</text>
        <dbReference type="Rhea" id="RHEA:23708"/>
        <dbReference type="Rhea" id="RHEA-COMP:9602"/>
        <dbReference type="Rhea" id="RHEA-COMP:9603"/>
        <dbReference type="ChEBI" id="CHEBI:15378"/>
        <dbReference type="ChEBI" id="CHEBI:58405"/>
        <dbReference type="ChEBI" id="CHEBI:60033"/>
        <dbReference type="ChEBI" id="CHEBI:78435"/>
        <dbReference type="EC" id="2.4.99.28"/>
    </reaction>
</comment>
<sequence length="364" mass="40057">MQISWNQNDFFHLDKPLLLGLFIITVLGLVILYSASGQDVDVVLRQVVRISIGFVVLIILAQIRPQSILTWVPWIYGIGLFMLIAVLLVGDVSKGSQRWLNLGLIRFQPSELMKLAVPLMVSWYLSDKPLPPNFQRIVISLLITLIPALLVAKQPDLGTALLITASGIFVLLLSGLYWQLIAVSLALIPVVIWGLWQVMYDYQKQRVLTLLNPEADPLGTGYHIIQSKIAIGSGGLYGKGWLNGTQSHLEFLPERSTDFIFAVFSEEFGLIGVLILLSLYLFILTRGMVIALQAQGNFARLLAGSLVLTFFVYIFVNMGMVSGLLPVVGVPLPLISYGGTSIVTLMAGFGLLMGVHTHKRLLSG</sequence>
<organism evidence="12 13">
    <name type="scientific">Thioflexithrix psekupsensis</name>
    <dbReference type="NCBI Taxonomy" id="1570016"/>
    <lineage>
        <taxon>Bacteria</taxon>
        <taxon>Pseudomonadati</taxon>
        <taxon>Pseudomonadota</taxon>
        <taxon>Gammaproteobacteria</taxon>
        <taxon>Thiotrichales</taxon>
        <taxon>Thioflexithrix</taxon>
    </lineage>
</organism>
<accession>A0A251X9N4</accession>
<dbReference type="OrthoDB" id="9768187at2"/>
<feature type="transmembrane region" description="Helical" evidence="11">
    <location>
        <begin position="301"/>
        <end position="328"/>
    </location>
</feature>
<keyword evidence="6 11" id="KW-0133">Cell shape</keyword>
<dbReference type="EC" id="2.4.99.28" evidence="11"/>
<keyword evidence="11" id="KW-0997">Cell inner membrane</keyword>
<name>A0A251X9N4_9GAMM</name>
<dbReference type="GO" id="GO:0009252">
    <property type="term" value="P:peptidoglycan biosynthetic process"/>
    <property type="evidence" value="ECO:0007669"/>
    <property type="project" value="UniProtKB-UniRule"/>
</dbReference>
<dbReference type="InterPro" id="IPR018365">
    <property type="entry name" value="Cell_cycle_FtsW-rel_CS"/>
</dbReference>
<dbReference type="GO" id="GO:0032153">
    <property type="term" value="C:cell division site"/>
    <property type="evidence" value="ECO:0007669"/>
    <property type="project" value="TreeGrafter"/>
</dbReference>
<feature type="transmembrane region" description="Helical" evidence="11">
    <location>
        <begin position="180"/>
        <end position="200"/>
    </location>
</feature>
<dbReference type="PANTHER" id="PTHR30474">
    <property type="entry name" value="CELL CYCLE PROTEIN"/>
    <property type="match status" value="1"/>
</dbReference>
<comment type="pathway">
    <text evidence="11">Cell wall biogenesis; peptidoglycan biosynthesis.</text>
</comment>
<keyword evidence="3 11" id="KW-0328">Glycosyltransferase</keyword>
<dbReference type="Pfam" id="PF01098">
    <property type="entry name" value="FTSW_RODA_SPOVE"/>
    <property type="match status" value="1"/>
</dbReference>
<comment type="caution">
    <text evidence="12">The sequence shown here is derived from an EMBL/GenBank/DDBJ whole genome shotgun (WGS) entry which is preliminary data.</text>
</comment>
<evidence type="ECO:0000256" key="1">
    <source>
        <dbReference type="ARBA" id="ARBA00004141"/>
    </source>
</evidence>
<feature type="transmembrane region" description="Helical" evidence="11">
    <location>
        <begin position="157"/>
        <end position="173"/>
    </location>
</feature>
<proteinExistence type="inferred from homology"/>
<evidence type="ECO:0000256" key="9">
    <source>
        <dbReference type="ARBA" id="ARBA00023136"/>
    </source>
</evidence>
<keyword evidence="7 11" id="KW-0573">Peptidoglycan synthesis</keyword>
<dbReference type="UniPathway" id="UPA00219"/>
<dbReference type="GO" id="GO:0008955">
    <property type="term" value="F:peptidoglycan glycosyltransferase activity"/>
    <property type="evidence" value="ECO:0007669"/>
    <property type="project" value="UniProtKB-UniRule"/>
</dbReference>
<dbReference type="AlphaFoldDB" id="A0A251X9N4"/>
<evidence type="ECO:0000256" key="4">
    <source>
        <dbReference type="ARBA" id="ARBA00022679"/>
    </source>
</evidence>
<dbReference type="PROSITE" id="PS00428">
    <property type="entry name" value="FTSW_RODA_SPOVE"/>
    <property type="match status" value="1"/>
</dbReference>
<keyword evidence="13" id="KW-1185">Reference proteome</keyword>
<evidence type="ECO:0000256" key="2">
    <source>
        <dbReference type="ARBA" id="ARBA00022475"/>
    </source>
</evidence>
<feature type="transmembrane region" description="Helical" evidence="11">
    <location>
        <begin position="71"/>
        <end position="90"/>
    </location>
</feature>
<dbReference type="InterPro" id="IPR011923">
    <property type="entry name" value="RodA/MrdB"/>
</dbReference>
<dbReference type="GO" id="GO:0005886">
    <property type="term" value="C:plasma membrane"/>
    <property type="evidence" value="ECO:0007669"/>
    <property type="project" value="UniProtKB-SubCell"/>
</dbReference>
<dbReference type="EMBL" id="MSLT01000007">
    <property type="protein sequence ID" value="OUD15013.1"/>
    <property type="molecule type" value="Genomic_DNA"/>
</dbReference>
<keyword evidence="8 11" id="KW-1133">Transmembrane helix</keyword>
<protein>
    <recommendedName>
        <fullName evidence="11">Peptidoglycan glycosyltransferase MrdB</fullName>
        <shortName evidence="11">PGT</shortName>
        <ecNumber evidence="11">2.4.99.28</ecNumber>
    </recommendedName>
    <alternativeName>
        <fullName evidence="11">Cell elongation protein RodA</fullName>
    </alternativeName>
    <alternativeName>
        <fullName evidence="11">Cell wall polymerase</fullName>
    </alternativeName>
    <alternativeName>
        <fullName evidence="11">Peptidoglycan polymerase</fullName>
        <shortName evidence="11">PG polymerase</shortName>
    </alternativeName>
</protein>
<keyword evidence="9 11" id="KW-0472">Membrane</keyword>
<comment type="function">
    <text evidence="11">Peptidoglycan polymerase that is essential for cell wall elongation.</text>
</comment>
<evidence type="ECO:0000256" key="10">
    <source>
        <dbReference type="ARBA" id="ARBA00023316"/>
    </source>
</evidence>
<dbReference type="Proteomes" id="UP000194798">
    <property type="component" value="Unassembled WGS sequence"/>
</dbReference>
<evidence type="ECO:0000256" key="5">
    <source>
        <dbReference type="ARBA" id="ARBA00022692"/>
    </source>
</evidence>
<keyword evidence="5 11" id="KW-0812">Transmembrane</keyword>
<dbReference type="GO" id="GO:0071555">
    <property type="term" value="P:cell wall organization"/>
    <property type="evidence" value="ECO:0007669"/>
    <property type="project" value="UniProtKB-KW"/>
</dbReference>
<feature type="transmembrane region" description="Helical" evidence="11">
    <location>
        <begin position="334"/>
        <end position="355"/>
    </location>
</feature>
<comment type="similarity">
    <text evidence="11">Belongs to the SEDS family. MrdB/RodA subfamily.</text>
</comment>
<keyword evidence="10 11" id="KW-0961">Cell wall biogenesis/degradation</keyword>
<dbReference type="GO" id="GO:0008360">
    <property type="term" value="P:regulation of cell shape"/>
    <property type="evidence" value="ECO:0007669"/>
    <property type="project" value="UniProtKB-KW"/>
</dbReference>
<feature type="transmembrane region" description="Helical" evidence="11">
    <location>
        <begin position="17"/>
        <end position="35"/>
    </location>
</feature>